<gene>
    <name evidence="2" type="ORF">ZOSMA_116G00100</name>
</gene>
<dbReference type="AlphaFoldDB" id="A0A0K9Q499"/>
<organism evidence="2 3">
    <name type="scientific">Zostera marina</name>
    <name type="common">Eelgrass</name>
    <dbReference type="NCBI Taxonomy" id="29655"/>
    <lineage>
        <taxon>Eukaryota</taxon>
        <taxon>Viridiplantae</taxon>
        <taxon>Streptophyta</taxon>
        <taxon>Embryophyta</taxon>
        <taxon>Tracheophyta</taxon>
        <taxon>Spermatophyta</taxon>
        <taxon>Magnoliopsida</taxon>
        <taxon>Liliopsida</taxon>
        <taxon>Zosteraceae</taxon>
        <taxon>Zostera</taxon>
    </lineage>
</organism>
<name>A0A0K9Q499_ZOSMR</name>
<keyword evidence="3" id="KW-1185">Reference proteome</keyword>
<proteinExistence type="predicted"/>
<sequence>MNNIDMTLTDLESEIDANDDMVPNDLIFDDKEENIINVDDDNGNDVNTKNDNKDKWKRKQ</sequence>
<protein>
    <submittedName>
        <fullName evidence="2">Uncharacterized protein</fullName>
    </submittedName>
</protein>
<dbReference type="Proteomes" id="UP000036987">
    <property type="component" value="Unassembled WGS sequence"/>
</dbReference>
<dbReference type="EMBL" id="LFYR01000182">
    <property type="protein sequence ID" value="KMZ75285.1"/>
    <property type="molecule type" value="Genomic_DNA"/>
</dbReference>
<evidence type="ECO:0000256" key="1">
    <source>
        <dbReference type="SAM" id="MobiDB-lite"/>
    </source>
</evidence>
<reference evidence="3" key="1">
    <citation type="journal article" date="2016" name="Nature">
        <title>The genome of the seagrass Zostera marina reveals angiosperm adaptation to the sea.</title>
        <authorList>
            <person name="Olsen J.L."/>
            <person name="Rouze P."/>
            <person name="Verhelst B."/>
            <person name="Lin Y.-C."/>
            <person name="Bayer T."/>
            <person name="Collen J."/>
            <person name="Dattolo E."/>
            <person name="De Paoli E."/>
            <person name="Dittami S."/>
            <person name="Maumus F."/>
            <person name="Michel G."/>
            <person name="Kersting A."/>
            <person name="Lauritano C."/>
            <person name="Lohaus R."/>
            <person name="Toepel M."/>
            <person name="Tonon T."/>
            <person name="Vanneste K."/>
            <person name="Amirebrahimi M."/>
            <person name="Brakel J."/>
            <person name="Bostroem C."/>
            <person name="Chovatia M."/>
            <person name="Grimwood J."/>
            <person name="Jenkins J.W."/>
            <person name="Jueterbock A."/>
            <person name="Mraz A."/>
            <person name="Stam W.T."/>
            <person name="Tice H."/>
            <person name="Bornberg-Bauer E."/>
            <person name="Green P.J."/>
            <person name="Pearson G.A."/>
            <person name="Procaccini G."/>
            <person name="Duarte C.M."/>
            <person name="Schmutz J."/>
            <person name="Reusch T.B.H."/>
            <person name="Van de Peer Y."/>
        </authorList>
    </citation>
    <scope>NUCLEOTIDE SEQUENCE [LARGE SCALE GENOMIC DNA]</scope>
    <source>
        <strain evidence="3">cv. Finnish</strain>
    </source>
</reference>
<feature type="region of interest" description="Disordered" evidence="1">
    <location>
        <begin position="36"/>
        <end position="60"/>
    </location>
</feature>
<comment type="caution">
    <text evidence="2">The sequence shown here is derived from an EMBL/GenBank/DDBJ whole genome shotgun (WGS) entry which is preliminary data.</text>
</comment>
<evidence type="ECO:0000313" key="2">
    <source>
        <dbReference type="EMBL" id="KMZ75285.1"/>
    </source>
</evidence>
<accession>A0A0K9Q499</accession>
<evidence type="ECO:0000313" key="3">
    <source>
        <dbReference type="Proteomes" id="UP000036987"/>
    </source>
</evidence>